<dbReference type="AlphaFoldDB" id="L0RGG4"/>
<sequence>MPIIAVDISDDISPKLKLIAELANQDECSLINDLVESHINRKYQQVEIKKVC</sequence>
<gene>
    <name evidence="1" type="ORF">DESAM_22394</name>
</gene>
<evidence type="ECO:0000313" key="2">
    <source>
        <dbReference type="Proteomes" id="UP000010808"/>
    </source>
</evidence>
<proteinExistence type="predicted"/>
<dbReference type="EMBL" id="FO203522">
    <property type="protein sequence ID" value="CCO24661.1"/>
    <property type="molecule type" value="Genomic_DNA"/>
</dbReference>
<dbReference type="RefSeq" id="WP_015337261.1">
    <property type="nucleotide sequence ID" value="NC_020055.1"/>
</dbReference>
<organism evidence="1 2">
    <name type="scientific">Maridesulfovibrio hydrothermalis AM13 = DSM 14728</name>
    <dbReference type="NCBI Taxonomy" id="1121451"/>
    <lineage>
        <taxon>Bacteria</taxon>
        <taxon>Pseudomonadati</taxon>
        <taxon>Thermodesulfobacteriota</taxon>
        <taxon>Desulfovibrionia</taxon>
        <taxon>Desulfovibrionales</taxon>
        <taxon>Desulfovibrionaceae</taxon>
        <taxon>Maridesulfovibrio</taxon>
    </lineage>
</organism>
<keyword evidence="2" id="KW-1185">Reference proteome</keyword>
<accession>L0RGG4</accession>
<reference evidence="1 2" key="1">
    <citation type="submission" date="2012-10" db="EMBL/GenBank/DDBJ databases">
        <authorList>
            <person name="Genoscope - CEA"/>
        </authorList>
    </citation>
    <scope>NUCLEOTIDE SEQUENCE [LARGE SCALE GENOMIC DNA]</scope>
    <source>
        <strain evidence="2">AM13 / DSM 14728</strain>
    </source>
</reference>
<dbReference type="KEGG" id="dhy:DESAM_22394"/>
<protein>
    <submittedName>
        <fullName evidence="1">Uncharacterized protein</fullName>
    </submittedName>
</protein>
<name>L0RGG4_9BACT</name>
<dbReference type="Proteomes" id="UP000010808">
    <property type="component" value="Chromosome"/>
</dbReference>
<dbReference type="HOGENOM" id="CLU_3079168_0_0_7"/>
<dbReference type="PATRIC" id="fig|1121451.3.peg.2613"/>
<dbReference type="STRING" id="1121451.DESAM_22394"/>
<evidence type="ECO:0000313" key="1">
    <source>
        <dbReference type="EMBL" id="CCO24661.1"/>
    </source>
</evidence>